<organism evidence="1 2">
    <name type="scientific">Clonorchis sinensis</name>
    <name type="common">Chinese liver fluke</name>
    <dbReference type="NCBI Taxonomy" id="79923"/>
    <lineage>
        <taxon>Eukaryota</taxon>
        <taxon>Metazoa</taxon>
        <taxon>Spiralia</taxon>
        <taxon>Lophotrochozoa</taxon>
        <taxon>Platyhelminthes</taxon>
        <taxon>Trematoda</taxon>
        <taxon>Digenea</taxon>
        <taxon>Opisthorchiida</taxon>
        <taxon>Opisthorchiata</taxon>
        <taxon>Opisthorchiidae</taxon>
        <taxon>Clonorchis</taxon>
    </lineage>
</organism>
<reference evidence="1 2" key="2">
    <citation type="journal article" date="2021" name="Genomics">
        <title>High-quality reference genome for Clonorchis sinensis.</title>
        <authorList>
            <person name="Young N.D."/>
            <person name="Stroehlein A.J."/>
            <person name="Kinkar L."/>
            <person name="Wang T."/>
            <person name="Sohn W.M."/>
            <person name="Chang B.C.H."/>
            <person name="Kaur P."/>
            <person name="Weisz D."/>
            <person name="Dudchenko O."/>
            <person name="Aiden E.L."/>
            <person name="Korhonen P.K."/>
            <person name="Gasser R.B."/>
        </authorList>
    </citation>
    <scope>NUCLEOTIDE SEQUENCE [LARGE SCALE GENOMIC DNA]</scope>
    <source>
        <strain evidence="1">Cs-k2</strain>
    </source>
</reference>
<evidence type="ECO:0000313" key="1">
    <source>
        <dbReference type="EMBL" id="KAG5448829.1"/>
    </source>
</evidence>
<gene>
    <name evidence="1" type="ORF">CSKR_103521</name>
</gene>
<dbReference type="InParanoid" id="A0A419PJ31"/>
<dbReference type="AlphaFoldDB" id="A0A419PJ31"/>
<comment type="caution">
    <text evidence="1">The sequence shown here is derived from an EMBL/GenBank/DDBJ whole genome shotgun (WGS) entry which is preliminary data.</text>
</comment>
<dbReference type="Proteomes" id="UP000286415">
    <property type="component" value="Unassembled WGS sequence"/>
</dbReference>
<reference evidence="1 2" key="1">
    <citation type="journal article" date="2018" name="Biotechnol. Adv.">
        <title>Improved genomic resources and new bioinformatic workflow for the carcinogenic parasite Clonorchis sinensis: Biotechnological implications.</title>
        <authorList>
            <person name="Wang D."/>
            <person name="Korhonen P.K."/>
            <person name="Gasser R.B."/>
            <person name="Young N.D."/>
        </authorList>
    </citation>
    <scope>NUCLEOTIDE SEQUENCE [LARGE SCALE GENOMIC DNA]</scope>
    <source>
        <strain evidence="1">Cs-k2</strain>
    </source>
</reference>
<name>A0A419PJ31_CLOSI</name>
<sequence length="128" mass="14179">MQSTLPIQRNLWTVISRRQNTAFQLWDSEEQQVDGLLMGLLKILRQPTTGFALLGAHQLYPTACHKKSSAVASFWRLAVMQPEGSTKARTLPGCPSLDSGIREAEVAFEPDPCPCAALLMKHWLCAVT</sequence>
<keyword evidence="2" id="KW-1185">Reference proteome</keyword>
<protein>
    <submittedName>
        <fullName evidence="1">Uncharacterized protein</fullName>
    </submittedName>
</protein>
<accession>A0A419PJ31</accession>
<dbReference type="EMBL" id="NIRI02000042">
    <property type="protein sequence ID" value="KAG5448829.1"/>
    <property type="molecule type" value="Genomic_DNA"/>
</dbReference>
<proteinExistence type="predicted"/>
<evidence type="ECO:0000313" key="2">
    <source>
        <dbReference type="Proteomes" id="UP000286415"/>
    </source>
</evidence>